<dbReference type="InterPro" id="IPR036271">
    <property type="entry name" value="Tet_transcr_reg_TetR-rel_C_sf"/>
</dbReference>
<keyword evidence="1" id="KW-0805">Transcription regulation</keyword>
<dbReference type="Gene3D" id="1.10.10.60">
    <property type="entry name" value="Homeodomain-like"/>
    <property type="match status" value="1"/>
</dbReference>
<sequence length="192" mass="21782">MRERILTAALECFGAFGFEGTSTRAVAERADVTHTLVLYHFQSKDMLWIATMEAALDKYGGAVKGTLGQTEERSAKETLSTFIDQFVRMSARQPQIHRILTAEGNQATPRLEWIVENFIRWHFTTIRDVIRRGQAEGTVRECDPARLYYLIIGAGGTPFTLSTEYKAMTGRDVFSEAEILRNIAFIYEIVFT</sequence>
<dbReference type="PRINTS" id="PR00455">
    <property type="entry name" value="HTHTETR"/>
</dbReference>
<gene>
    <name evidence="6" type="ORF">GGQ98_001252</name>
</gene>
<feature type="DNA-binding region" description="H-T-H motif" evidence="4">
    <location>
        <begin position="22"/>
        <end position="41"/>
    </location>
</feature>
<evidence type="ECO:0000313" key="6">
    <source>
        <dbReference type="EMBL" id="MBB4631640.1"/>
    </source>
</evidence>
<dbReference type="InterPro" id="IPR001647">
    <property type="entry name" value="HTH_TetR"/>
</dbReference>
<accession>A0A7W7F5N8</accession>
<proteinExistence type="predicted"/>
<dbReference type="RefSeq" id="WP_184066689.1">
    <property type="nucleotide sequence ID" value="NZ_JACHNZ010000011.1"/>
</dbReference>
<dbReference type="SUPFAM" id="SSF48498">
    <property type="entry name" value="Tetracyclin repressor-like, C-terminal domain"/>
    <property type="match status" value="1"/>
</dbReference>
<keyword evidence="2 4" id="KW-0238">DNA-binding</keyword>
<evidence type="ECO:0000259" key="5">
    <source>
        <dbReference type="PROSITE" id="PS50977"/>
    </source>
</evidence>
<dbReference type="GO" id="GO:0000976">
    <property type="term" value="F:transcription cis-regulatory region binding"/>
    <property type="evidence" value="ECO:0007669"/>
    <property type="project" value="TreeGrafter"/>
</dbReference>
<dbReference type="Gene3D" id="1.10.357.10">
    <property type="entry name" value="Tetracycline Repressor, domain 2"/>
    <property type="match status" value="1"/>
</dbReference>
<organism evidence="6 7">
    <name type="scientific">Sphingosinicella soli</name>
    <dbReference type="NCBI Taxonomy" id="333708"/>
    <lineage>
        <taxon>Bacteria</taxon>
        <taxon>Pseudomonadati</taxon>
        <taxon>Pseudomonadota</taxon>
        <taxon>Alphaproteobacteria</taxon>
        <taxon>Sphingomonadales</taxon>
        <taxon>Sphingosinicellaceae</taxon>
        <taxon>Sphingosinicella</taxon>
    </lineage>
</organism>
<dbReference type="PANTHER" id="PTHR30055:SF234">
    <property type="entry name" value="HTH-TYPE TRANSCRIPTIONAL REGULATOR BETI"/>
    <property type="match status" value="1"/>
</dbReference>
<evidence type="ECO:0000256" key="3">
    <source>
        <dbReference type="ARBA" id="ARBA00023163"/>
    </source>
</evidence>
<dbReference type="Pfam" id="PF00440">
    <property type="entry name" value="TetR_N"/>
    <property type="match status" value="1"/>
</dbReference>
<dbReference type="GO" id="GO:0003700">
    <property type="term" value="F:DNA-binding transcription factor activity"/>
    <property type="evidence" value="ECO:0007669"/>
    <property type="project" value="TreeGrafter"/>
</dbReference>
<dbReference type="PANTHER" id="PTHR30055">
    <property type="entry name" value="HTH-TYPE TRANSCRIPTIONAL REGULATOR RUTR"/>
    <property type="match status" value="1"/>
</dbReference>
<evidence type="ECO:0000256" key="2">
    <source>
        <dbReference type="ARBA" id="ARBA00023125"/>
    </source>
</evidence>
<dbReference type="PROSITE" id="PS50977">
    <property type="entry name" value="HTH_TETR_2"/>
    <property type="match status" value="1"/>
</dbReference>
<dbReference type="AlphaFoldDB" id="A0A7W7F5N8"/>
<evidence type="ECO:0000256" key="4">
    <source>
        <dbReference type="PROSITE-ProRule" id="PRU00335"/>
    </source>
</evidence>
<dbReference type="InterPro" id="IPR050109">
    <property type="entry name" value="HTH-type_TetR-like_transc_reg"/>
</dbReference>
<feature type="domain" description="HTH tetR-type" evidence="5">
    <location>
        <begin position="1"/>
        <end position="59"/>
    </location>
</feature>
<evidence type="ECO:0000313" key="7">
    <source>
        <dbReference type="Proteomes" id="UP000566324"/>
    </source>
</evidence>
<name>A0A7W7F5N8_9SPHN</name>
<dbReference type="Pfam" id="PF17938">
    <property type="entry name" value="TetR_C_29"/>
    <property type="match status" value="1"/>
</dbReference>
<reference evidence="6 7" key="1">
    <citation type="submission" date="2020-08" db="EMBL/GenBank/DDBJ databases">
        <title>Genomic Encyclopedia of Type Strains, Phase IV (KMG-IV): sequencing the most valuable type-strain genomes for metagenomic binning, comparative biology and taxonomic classification.</title>
        <authorList>
            <person name="Goeker M."/>
        </authorList>
    </citation>
    <scope>NUCLEOTIDE SEQUENCE [LARGE SCALE GENOMIC DNA]</scope>
    <source>
        <strain evidence="6 7">DSM 17328</strain>
    </source>
</reference>
<evidence type="ECO:0000256" key="1">
    <source>
        <dbReference type="ARBA" id="ARBA00023015"/>
    </source>
</evidence>
<dbReference type="SUPFAM" id="SSF46689">
    <property type="entry name" value="Homeodomain-like"/>
    <property type="match status" value="1"/>
</dbReference>
<dbReference type="InterPro" id="IPR041474">
    <property type="entry name" value="NicS_C"/>
</dbReference>
<comment type="caution">
    <text evidence="6">The sequence shown here is derived from an EMBL/GenBank/DDBJ whole genome shotgun (WGS) entry which is preliminary data.</text>
</comment>
<keyword evidence="3" id="KW-0804">Transcription</keyword>
<keyword evidence="7" id="KW-1185">Reference proteome</keyword>
<dbReference type="InterPro" id="IPR009057">
    <property type="entry name" value="Homeodomain-like_sf"/>
</dbReference>
<dbReference type="Proteomes" id="UP000566324">
    <property type="component" value="Unassembled WGS sequence"/>
</dbReference>
<protein>
    <submittedName>
        <fullName evidence="6">AcrR family transcriptional regulator</fullName>
    </submittedName>
</protein>
<dbReference type="EMBL" id="JACHNZ010000011">
    <property type="protein sequence ID" value="MBB4631640.1"/>
    <property type="molecule type" value="Genomic_DNA"/>
</dbReference>